<dbReference type="NCBIfam" id="TIGR00521">
    <property type="entry name" value="coaBC_dfp"/>
    <property type="match status" value="1"/>
</dbReference>
<dbReference type="Pfam" id="PF02441">
    <property type="entry name" value="Flavoprotein"/>
    <property type="match status" value="1"/>
</dbReference>
<dbReference type="PANTHER" id="PTHR14359:SF6">
    <property type="entry name" value="PHOSPHOPANTOTHENOYLCYSTEINE DECARBOXYLASE"/>
    <property type="match status" value="1"/>
</dbReference>
<dbReference type="Proteomes" id="UP000256862">
    <property type="component" value="Chromosome CO2235"/>
</dbReference>
<dbReference type="RefSeq" id="WP_063240196.1">
    <property type="nucleotide sequence ID" value="NZ_CP032519.1"/>
</dbReference>
<dbReference type="EMBL" id="CP032519">
    <property type="protein sequence ID" value="QEZ47676.1"/>
    <property type="molecule type" value="Genomic_DNA"/>
</dbReference>
<gene>
    <name evidence="9" type="primary">dfp</name>
    <name evidence="3 7" type="synonym">coaBC</name>
    <name evidence="9" type="ORF">CO2235_210052</name>
    <name evidence="7" type="ORF">D2917_26575</name>
    <name evidence="8" type="ORF">JTE92_26775</name>
</gene>
<sequence>MDLRGKHIVLGLTGGIACYKSAELVRLLTKAGATVQVAMTEAATHFITPVTMQALSGRPVFLSQWDARIDNNMAHIDLSREADAIVIAPASTDFMARLANGLCDDLLSTLCIARDCPLLVAPAMNRQMWAAPATQRNAAQLRADGVTILGPGSGDQACGEVGDGRMLEPEELLDDIIAFFQPKPLQGKRVLITAGPTFEAIDPVRGITNLSSGKMGFSIARAAREAGAEVLLVAGPTGLQTPRGVVRTDVRSAQQMHDAVLAQLPGADVFVAVAAVADWRPAEVARQKLKKANDTDTPTLQFVQNPDILATVAARTDAPYCVGFAAESENLEQYGEQKRQRKGVPLLVGNIGHHTFGLDDNEIVLFDAAGMTRLPRADKLSLARQLVAAIGQRLPGRSRP</sequence>
<keyword evidence="11" id="KW-1185">Reference proteome</keyword>
<dbReference type="HAMAP" id="MF_02225">
    <property type="entry name" value="CoaBC"/>
    <property type="match status" value="1"/>
</dbReference>
<reference evidence="8 11" key="3">
    <citation type="submission" date="2021-02" db="EMBL/GenBank/DDBJ databases">
        <title>Complete Genome Sequence of Cupriavidus oxalaticus Strain Ox1, a Soil Oxalate-Degrading Species.</title>
        <authorList>
            <person name="Palmieri F."/>
            <person name="Udriet P."/>
            <person name="Deuasquier M."/>
            <person name="Beaudoing E."/>
            <person name="Johnson S.L."/>
            <person name="Davenport K.W."/>
            <person name="Chain P.S."/>
            <person name="Bindschedler S."/>
            <person name="Junier P."/>
        </authorList>
    </citation>
    <scope>NUCLEOTIDE SEQUENCE [LARGE SCALE GENOMIC DNA]</scope>
    <source>
        <strain evidence="8 11">Ox1</strain>
    </source>
</reference>
<comment type="pathway">
    <text evidence="3 4">Cofactor biosynthesis; coenzyme A biosynthesis; CoA from (R)-pantothenate: step 2/5.</text>
</comment>
<feature type="domain" description="Flavoprotein" evidence="5">
    <location>
        <begin position="6"/>
        <end position="177"/>
    </location>
</feature>
<feature type="binding site" evidence="3">
    <location>
        <position position="338"/>
    </location>
    <ligand>
        <name>CTP</name>
        <dbReference type="ChEBI" id="CHEBI:37563"/>
    </ligand>
</feature>
<dbReference type="GO" id="GO:0004633">
    <property type="term" value="F:phosphopantothenoylcysteine decarboxylase activity"/>
    <property type="evidence" value="ECO:0007669"/>
    <property type="project" value="UniProtKB-UniRule"/>
</dbReference>
<dbReference type="EMBL" id="OGUS01000122">
    <property type="protein sequence ID" value="SPC14739.1"/>
    <property type="molecule type" value="Genomic_DNA"/>
</dbReference>
<dbReference type="GO" id="GO:0071513">
    <property type="term" value="C:phosphopantothenoylcysteine decarboxylase complex"/>
    <property type="evidence" value="ECO:0007669"/>
    <property type="project" value="TreeGrafter"/>
</dbReference>
<dbReference type="SUPFAM" id="SSF102645">
    <property type="entry name" value="CoaB-like"/>
    <property type="match status" value="1"/>
</dbReference>
<dbReference type="EC" id="4.1.1.36" evidence="3"/>
<dbReference type="Proteomes" id="UP000623307">
    <property type="component" value="Chromosome 2"/>
</dbReference>
<feature type="region of interest" description="Phosphopantothenate--cysteine ligase" evidence="3">
    <location>
        <begin position="190"/>
        <end position="400"/>
    </location>
</feature>
<comment type="function">
    <text evidence="4">Catalyzes two steps in the biosynthesis of coenzyme A. In the first step cysteine is conjugated to 4'-phosphopantothenate to form 4-phosphopantothenoylcysteine, in the latter compound is decarboxylated to form 4'-phosphopantotheine.</text>
</comment>
<dbReference type="InterPro" id="IPR007085">
    <property type="entry name" value="DNA/pantothenate-metab_flavo_C"/>
</dbReference>
<feature type="binding site" evidence="3">
    <location>
        <position position="342"/>
    </location>
    <ligand>
        <name>CTP</name>
        <dbReference type="ChEBI" id="CHEBI:37563"/>
    </ligand>
</feature>
<keyword evidence="3" id="KW-0511">Multifunctional enzyme</keyword>
<dbReference type="InterPro" id="IPR036551">
    <property type="entry name" value="Flavin_trans-like"/>
</dbReference>
<comment type="similarity">
    <text evidence="3 4">In the N-terminal section; belongs to the HFCD (homo-oligomeric flavin containing Cys decarboxylase) superfamily.</text>
</comment>
<dbReference type="GO" id="GO:0046872">
    <property type="term" value="F:metal ion binding"/>
    <property type="evidence" value="ECO:0007669"/>
    <property type="project" value="UniProtKB-KW"/>
</dbReference>
<dbReference type="SUPFAM" id="SSF52507">
    <property type="entry name" value="Homo-oligomeric flavin-containing Cys decarboxylases, HFCD"/>
    <property type="match status" value="1"/>
</dbReference>
<keyword evidence="3" id="KW-0460">Magnesium</keyword>
<name>A0A375GAC0_9BURK</name>
<dbReference type="OrthoDB" id="9802554at2"/>
<evidence type="ECO:0000256" key="1">
    <source>
        <dbReference type="ARBA" id="ARBA00022793"/>
    </source>
</evidence>
<keyword evidence="3 4" id="KW-0288">FMN</keyword>
<dbReference type="Gene3D" id="3.40.50.1950">
    <property type="entry name" value="Flavin prenyltransferase-like"/>
    <property type="match status" value="1"/>
</dbReference>
<keyword evidence="3 4" id="KW-0285">Flavoprotein</keyword>
<comment type="catalytic activity">
    <reaction evidence="3 4">
        <text>N-[(R)-4-phosphopantothenoyl]-L-cysteine + H(+) = (R)-4'-phosphopantetheine + CO2</text>
        <dbReference type="Rhea" id="RHEA:16793"/>
        <dbReference type="ChEBI" id="CHEBI:15378"/>
        <dbReference type="ChEBI" id="CHEBI:16526"/>
        <dbReference type="ChEBI" id="CHEBI:59458"/>
        <dbReference type="ChEBI" id="CHEBI:61723"/>
        <dbReference type="EC" id="4.1.1.36"/>
    </reaction>
</comment>
<feature type="binding site" evidence="3">
    <location>
        <begin position="306"/>
        <end position="309"/>
    </location>
    <ligand>
        <name>CTP</name>
        <dbReference type="ChEBI" id="CHEBI:37563"/>
    </ligand>
</feature>
<keyword evidence="3" id="KW-0479">Metal-binding</keyword>
<feature type="domain" description="DNA/pantothenate metabolism flavoprotein C-terminal" evidence="6">
    <location>
        <begin position="185"/>
        <end position="391"/>
    </location>
</feature>
<dbReference type="InterPro" id="IPR005252">
    <property type="entry name" value="CoaBC"/>
</dbReference>
<dbReference type="GeneID" id="303493182"/>
<evidence type="ECO:0000313" key="11">
    <source>
        <dbReference type="Proteomes" id="UP000623307"/>
    </source>
</evidence>
<dbReference type="PROSITE" id="PS51257">
    <property type="entry name" value="PROKAR_LIPOPROTEIN"/>
    <property type="match status" value="1"/>
</dbReference>
<feature type="binding site" evidence="3">
    <location>
        <position position="278"/>
    </location>
    <ligand>
        <name>CTP</name>
        <dbReference type="ChEBI" id="CHEBI:37563"/>
    </ligand>
</feature>
<feature type="active site" description="Proton donor" evidence="3">
    <location>
        <position position="158"/>
    </location>
</feature>
<dbReference type="GO" id="GO:0015941">
    <property type="term" value="P:pantothenate catabolic process"/>
    <property type="evidence" value="ECO:0007669"/>
    <property type="project" value="InterPro"/>
</dbReference>
<dbReference type="GO" id="GO:0004632">
    <property type="term" value="F:phosphopantothenate--cysteine ligase activity"/>
    <property type="evidence" value="ECO:0007669"/>
    <property type="project" value="UniProtKB-UniRule"/>
</dbReference>
<evidence type="ECO:0000256" key="3">
    <source>
        <dbReference type="HAMAP-Rule" id="MF_02225"/>
    </source>
</evidence>
<feature type="binding site" evidence="3">
    <location>
        <position position="288"/>
    </location>
    <ligand>
        <name>CTP</name>
        <dbReference type="ChEBI" id="CHEBI:37563"/>
    </ligand>
</feature>
<dbReference type="GO" id="GO:0010181">
    <property type="term" value="F:FMN binding"/>
    <property type="evidence" value="ECO:0007669"/>
    <property type="project" value="UniProtKB-UniRule"/>
</dbReference>
<evidence type="ECO:0000313" key="8">
    <source>
        <dbReference type="EMBL" id="QRQ93666.1"/>
    </source>
</evidence>
<comment type="caution">
    <text evidence="3">Lacks conserved residue(s) required for the propagation of feature annotation.</text>
</comment>
<comment type="cofactor">
    <cofactor evidence="3">
        <name>FMN</name>
        <dbReference type="ChEBI" id="CHEBI:58210"/>
    </cofactor>
    <text evidence="3">Binds 1 FMN per subunit.</text>
</comment>
<dbReference type="AlphaFoldDB" id="A0A375GAC0"/>
<dbReference type="InterPro" id="IPR003382">
    <property type="entry name" value="Flavoprotein"/>
</dbReference>
<reference evidence="7 10" key="2">
    <citation type="submission" date="2018-09" db="EMBL/GenBank/DDBJ databases">
        <title>Complete genome sequence of Cupriavidus oxalaticus T2, a bacterium capable of phenol tolerance and degradation.</title>
        <authorList>
            <person name="Yan J."/>
        </authorList>
    </citation>
    <scope>NUCLEOTIDE SEQUENCE [LARGE SCALE GENOMIC DNA]</scope>
    <source>
        <strain evidence="7 10">T2</strain>
    </source>
</reference>
<keyword evidence="2 3" id="KW-0456">Lyase</keyword>
<comment type="similarity">
    <text evidence="3 4">In the C-terminal section; belongs to the PPC synthetase family.</text>
</comment>
<comment type="catalytic activity">
    <reaction evidence="3 4">
        <text>(R)-4'-phosphopantothenate + L-cysteine + CTP = N-[(R)-4-phosphopantothenoyl]-L-cysteine + CMP + diphosphate + H(+)</text>
        <dbReference type="Rhea" id="RHEA:19397"/>
        <dbReference type="ChEBI" id="CHEBI:10986"/>
        <dbReference type="ChEBI" id="CHEBI:15378"/>
        <dbReference type="ChEBI" id="CHEBI:33019"/>
        <dbReference type="ChEBI" id="CHEBI:35235"/>
        <dbReference type="ChEBI" id="CHEBI:37563"/>
        <dbReference type="ChEBI" id="CHEBI:59458"/>
        <dbReference type="ChEBI" id="CHEBI:60377"/>
        <dbReference type="EC" id="6.3.2.5"/>
    </reaction>
</comment>
<comment type="pathway">
    <text evidence="3 4">Cofactor biosynthesis; coenzyme A biosynthesis; CoA from (R)-pantothenate: step 3/5.</text>
</comment>
<evidence type="ECO:0000256" key="2">
    <source>
        <dbReference type="ARBA" id="ARBA00023239"/>
    </source>
</evidence>
<organism evidence="9">
    <name type="scientific">Cupriavidus oxalaticus</name>
    <dbReference type="NCBI Taxonomy" id="96344"/>
    <lineage>
        <taxon>Bacteria</taxon>
        <taxon>Pseudomonadati</taxon>
        <taxon>Pseudomonadota</taxon>
        <taxon>Betaproteobacteria</taxon>
        <taxon>Burkholderiales</taxon>
        <taxon>Burkholderiaceae</taxon>
        <taxon>Cupriavidus</taxon>
    </lineage>
</organism>
<comment type="function">
    <text evidence="3">Catalyzes two sequential steps in the biosynthesis of coenzyme A. In the first step cysteine is conjugated to 4'-phosphopantothenate to form 4-phosphopantothenoylcysteine. In the second step the latter compound is decarboxylated to form 4'-phosphopantotheine.</text>
</comment>
<evidence type="ECO:0000313" key="7">
    <source>
        <dbReference type="EMBL" id="QEZ47676.1"/>
    </source>
</evidence>
<evidence type="ECO:0000259" key="5">
    <source>
        <dbReference type="Pfam" id="PF02441"/>
    </source>
</evidence>
<proteinExistence type="inferred from homology"/>
<keyword evidence="1 3" id="KW-0210">Decarboxylase</keyword>
<protein>
    <recommendedName>
        <fullName evidence="3">Coenzyme A biosynthesis bifunctional protein CoaBC</fullName>
    </recommendedName>
    <alternativeName>
        <fullName evidence="3">DNA/pantothenate metabolism flavoprotein</fullName>
    </alternativeName>
    <alternativeName>
        <fullName evidence="3">Phosphopantothenoylcysteine synthetase/decarboxylase</fullName>
        <shortName evidence="3">PPCS-PPCDC</shortName>
    </alternativeName>
    <domain>
        <recommendedName>
            <fullName evidence="3">Phosphopantothenoylcysteine decarboxylase</fullName>
            <shortName evidence="3">PPC decarboxylase</shortName>
            <shortName evidence="3">PPC-DC</shortName>
            <ecNumber evidence="3">4.1.1.36</ecNumber>
        </recommendedName>
        <alternativeName>
            <fullName evidence="3">CoaC</fullName>
        </alternativeName>
    </domain>
    <domain>
        <recommendedName>
            <fullName evidence="3">Phosphopantothenate--cysteine ligase</fullName>
            <ecNumber evidence="3">6.3.2.5</ecNumber>
        </recommendedName>
        <alternativeName>
            <fullName evidence="3">CoaB</fullName>
        </alternativeName>
        <alternativeName>
            <fullName evidence="3">Phosphopantothenoylcysteine synthetase</fullName>
            <shortName evidence="3">PPC synthetase</shortName>
            <shortName evidence="3">PPC-S</shortName>
        </alternativeName>
    </domain>
</protein>
<evidence type="ECO:0000313" key="10">
    <source>
        <dbReference type="Proteomes" id="UP000325743"/>
    </source>
</evidence>
<dbReference type="EMBL" id="CP069812">
    <property type="protein sequence ID" value="QRQ93666.1"/>
    <property type="molecule type" value="Genomic_DNA"/>
</dbReference>
<feature type="region of interest" description="Phosphopantothenoylcysteine decarboxylase" evidence="3">
    <location>
        <begin position="1"/>
        <end position="189"/>
    </location>
</feature>
<comment type="cofactor">
    <cofactor evidence="3">
        <name>Mg(2+)</name>
        <dbReference type="ChEBI" id="CHEBI:18420"/>
    </cofactor>
</comment>
<evidence type="ECO:0000313" key="9">
    <source>
        <dbReference type="EMBL" id="SPC14739.1"/>
    </source>
</evidence>
<dbReference type="Gene3D" id="3.40.50.10300">
    <property type="entry name" value="CoaB-like"/>
    <property type="match status" value="1"/>
</dbReference>
<dbReference type="Proteomes" id="UP000325743">
    <property type="component" value="Chromosome 2"/>
</dbReference>
<feature type="binding site" evidence="3">
    <location>
        <position position="324"/>
    </location>
    <ligand>
        <name>CTP</name>
        <dbReference type="ChEBI" id="CHEBI:37563"/>
    </ligand>
</feature>
<dbReference type="InterPro" id="IPR035929">
    <property type="entry name" value="CoaB-like_sf"/>
</dbReference>
<accession>A0A375GAC0</accession>
<keyword evidence="3 4" id="KW-0436">Ligase</keyword>
<dbReference type="Pfam" id="PF04127">
    <property type="entry name" value="DFP"/>
    <property type="match status" value="1"/>
</dbReference>
<dbReference type="UniPathway" id="UPA00241">
    <property type="reaction ID" value="UER00353"/>
</dbReference>
<dbReference type="EC" id="6.3.2.5" evidence="3"/>
<dbReference type="PANTHER" id="PTHR14359">
    <property type="entry name" value="HOMO-OLIGOMERIC FLAVIN CONTAINING CYS DECARBOXYLASE FAMILY"/>
    <property type="match status" value="1"/>
</dbReference>
<evidence type="ECO:0000256" key="4">
    <source>
        <dbReference type="RuleBase" id="RU364078"/>
    </source>
</evidence>
<reference evidence="9" key="1">
    <citation type="submission" date="2018-01" db="EMBL/GenBank/DDBJ databases">
        <authorList>
            <person name="Clerissi C."/>
        </authorList>
    </citation>
    <scope>NUCLEOTIDE SEQUENCE</scope>
    <source>
        <strain evidence="9">Cupriavidus oxalaticus LMG 2235</strain>
    </source>
</reference>
<evidence type="ECO:0000259" key="6">
    <source>
        <dbReference type="Pfam" id="PF04127"/>
    </source>
</evidence>
<dbReference type="GO" id="GO:0015937">
    <property type="term" value="P:coenzyme A biosynthetic process"/>
    <property type="evidence" value="ECO:0007669"/>
    <property type="project" value="UniProtKB-UniRule"/>
</dbReference>